<comment type="function">
    <text evidence="7">Catalyzes the tRNA-independent activation of glutamate in presence of ATP and the subsequent transfer of glutamate onto a tRNA(Asp). Glutamate is transferred on the 2-amino-5-(4,5-dihydroxy-2-cyclopenten-1-yl) moiety of the queuosine in the wobble position of the QUC anticodon.</text>
</comment>
<evidence type="ECO:0000256" key="5">
    <source>
        <dbReference type="ARBA" id="ARBA00022840"/>
    </source>
</evidence>
<evidence type="ECO:0000259" key="9">
    <source>
        <dbReference type="Pfam" id="PF00749"/>
    </source>
</evidence>
<dbReference type="EC" id="6.1.1.-" evidence="7"/>
<feature type="short sequence motif" description="'HIGH' region" evidence="7">
    <location>
        <begin position="12"/>
        <end position="22"/>
    </location>
</feature>
<comment type="cofactor">
    <cofactor evidence="7">
        <name>Zn(2+)</name>
        <dbReference type="ChEBI" id="CHEBI:29105"/>
    </cofactor>
    <text evidence="7">Binds 1 zinc ion per subunit.</text>
</comment>
<dbReference type="GO" id="GO:0005829">
    <property type="term" value="C:cytosol"/>
    <property type="evidence" value="ECO:0007669"/>
    <property type="project" value="TreeGrafter"/>
</dbReference>
<sequence>MSEAIPIGRFAPSPSGPLHFGSLVCALASYIDIKRQGGKWLVRMEDIDPPREVKGASDHILKQLEAHDLLWDDEVLYQSSRLDNYADIVEDLKKQDFAYHCECSRKRINELNGIYDGHCRPLNLSTHGNGTRLHLKSSQKPIEFTDQIIGHYSQHLDTQVGDFIIRRRDGLFSYQLAATVDDHFQGITHIMRGSDLLDSTPRQIYLQKILGYSQPQYAHLPVANNEFGQKLSKQNLAAGLPYGQEAVNLWIALNWLKQSPPNELRQLTTRHILSWAVDHWDQKQVPAKLTLTAPEGF</sequence>
<evidence type="ECO:0000256" key="8">
    <source>
        <dbReference type="RuleBase" id="RU363037"/>
    </source>
</evidence>
<feature type="binding site" evidence="7">
    <location>
        <position position="101"/>
    </location>
    <ligand>
        <name>Zn(2+)</name>
        <dbReference type="ChEBI" id="CHEBI:29105"/>
    </ligand>
</feature>
<keyword evidence="3 7" id="KW-0547">Nucleotide-binding</keyword>
<dbReference type="NCBIfam" id="NF004314">
    <property type="entry name" value="PRK05710.1-3"/>
    <property type="match status" value="1"/>
</dbReference>
<dbReference type="Proteomes" id="UP000315889">
    <property type="component" value="Unassembled WGS sequence"/>
</dbReference>
<dbReference type="GO" id="GO:0008270">
    <property type="term" value="F:zinc ion binding"/>
    <property type="evidence" value="ECO:0007669"/>
    <property type="project" value="UniProtKB-UniRule"/>
</dbReference>
<dbReference type="NCBIfam" id="TIGR03838">
    <property type="entry name" value="queuosine_YadB"/>
    <property type="match status" value="1"/>
</dbReference>
<feature type="binding site" evidence="7">
    <location>
        <position position="119"/>
    </location>
    <ligand>
        <name>Zn(2+)</name>
        <dbReference type="ChEBI" id="CHEBI:29105"/>
    </ligand>
</feature>
<comment type="caution">
    <text evidence="10">The sequence shown here is derived from an EMBL/GenBank/DDBJ whole genome shotgun (WGS) entry which is preliminary data.</text>
</comment>
<evidence type="ECO:0000256" key="1">
    <source>
        <dbReference type="ARBA" id="ARBA00022598"/>
    </source>
</evidence>
<feature type="domain" description="Glutamyl/glutaminyl-tRNA synthetase class Ib catalytic" evidence="9">
    <location>
        <begin position="9"/>
        <end position="237"/>
    </location>
</feature>
<dbReference type="Pfam" id="PF00749">
    <property type="entry name" value="tRNA-synt_1c"/>
    <property type="match status" value="1"/>
</dbReference>
<dbReference type="GO" id="GO:0006400">
    <property type="term" value="P:tRNA modification"/>
    <property type="evidence" value="ECO:0007669"/>
    <property type="project" value="InterPro"/>
</dbReference>
<feature type="binding site" evidence="7">
    <location>
        <begin position="9"/>
        <end position="13"/>
    </location>
    <ligand>
        <name>L-glutamate</name>
        <dbReference type="ChEBI" id="CHEBI:29985"/>
    </ligand>
</feature>
<feature type="binding site" evidence="7">
    <location>
        <position position="115"/>
    </location>
    <ligand>
        <name>Zn(2+)</name>
        <dbReference type="ChEBI" id="CHEBI:29105"/>
    </ligand>
</feature>
<evidence type="ECO:0000256" key="3">
    <source>
        <dbReference type="ARBA" id="ARBA00022741"/>
    </source>
</evidence>
<dbReference type="AlphaFoldDB" id="A0A520MIN0"/>
<dbReference type="InterPro" id="IPR020058">
    <property type="entry name" value="Glu/Gln-tRNA-synth_Ib_cat-dom"/>
</dbReference>
<dbReference type="InterPro" id="IPR022380">
    <property type="entry name" value="Glu-Q_tRNA(Asp)_Synthase"/>
</dbReference>
<keyword evidence="1 7" id="KW-0436">Ligase</keyword>
<name>A0A520MIN0_9GAMM</name>
<feature type="binding site" evidence="7">
    <location>
        <position position="233"/>
    </location>
    <ligand>
        <name>ATP</name>
        <dbReference type="ChEBI" id="CHEBI:30616"/>
    </ligand>
</feature>
<feature type="short sequence motif" description="'KMSKS' region" evidence="7">
    <location>
        <begin position="230"/>
        <end position="234"/>
    </location>
</feature>
<dbReference type="SUPFAM" id="SSF52374">
    <property type="entry name" value="Nucleotidylyl transferase"/>
    <property type="match status" value="1"/>
</dbReference>
<reference evidence="10 11" key="1">
    <citation type="submission" date="2019-02" db="EMBL/GenBank/DDBJ databases">
        <title>Prokaryotic population dynamics and viral predation in marine succession experiment using metagenomics: the confinement effect.</title>
        <authorList>
            <person name="Haro-Moreno J.M."/>
            <person name="Rodriguez-Valera F."/>
            <person name="Lopez-Perez M."/>
        </authorList>
    </citation>
    <scope>NUCLEOTIDE SEQUENCE [LARGE SCALE GENOMIC DNA]</scope>
    <source>
        <strain evidence="10">MED-G170</strain>
    </source>
</reference>
<feature type="binding site" evidence="7">
    <location>
        <position position="174"/>
    </location>
    <ligand>
        <name>L-glutamate</name>
        <dbReference type="ChEBI" id="CHEBI:29985"/>
    </ligand>
</feature>
<accession>A0A520MIN0</accession>
<evidence type="ECO:0000313" key="10">
    <source>
        <dbReference type="EMBL" id="RZO21086.1"/>
    </source>
</evidence>
<evidence type="ECO:0000313" key="11">
    <source>
        <dbReference type="Proteomes" id="UP000315889"/>
    </source>
</evidence>
<dbReference type="GO" id="GO:0004818">
    <property type="term" value="F:glutamate-tRNA ligase activity"/>
    <property type="evidence" value="ECO:0007669"/>
    <property type="project" value="TreeGrafter"/>
</dbReference>
<feature type="binding site" evidence="7">
    <location>
        <position position="45"/>
    </location>
    <ligand>
        <name>L-glutamate</name>
        <dbReference type="ChEBI" id="CHEBI:29985"/>
    </ligand>
</feature>
<evidence type="ECO:0000256" key="2">
    <source>
        <dbReference type="ARBA" id="ARBA00022723"/>
    </source>
</evidence>
<dbReference type="HAMAP" id="MF_01428">
    <property type="entry name" value="Glu_Q_tRNA_synth"/>
    <property type="match status" value="1"/>
</dbReference>
<protein>
    <recommendedName>
        <fullName evidence="7">Glutamyl-Q tRNA(Asp) synthetase</fullName>
        <shortName evidence="7">Glu-Q-RSs</shortName>
        <ecNumber evidence="7">6.1.1.-</ecNumber>
    </recommendedName>
</protein>
<dbReference type="FunFam" id="3.40.50.620:FF:000093">
    <property type="entry name" value="Glutamyl-Q tRNA(Asp) synthetase"/>
    <property type="match status" value="1"/>
</dbReference>
<dbReference type="EMBL" id="SHBP01000002">
    <property type="protein sequence ID" value="RZO21086.1"/>
    <property type="molecule type" value="Genomic_DNA"/>
</dbReference>
<dbReference type="GO" id="GO:0005524">
    <property type="term" value="F:ATP binding"/>
    <property type="evidence" value="ECO:0007669"/>
    <property type="project" value="UniProtKB-KW"/>
</dbReference>
<dbReference type="InterPro" id="IPR000924">
    <property type="entry name" value="Glu/Gln-tRNA-synth"/>
</dbReference>
<dbReference type="Gene3D" id="3.40.50.620">
    <property type="entry name" value="HUPs"/>
    <property type="match status" value="1"/>
</dbReference>
<dbReference type="InterPro" id="IPR014729">
    <property type="entry name" value="Rossmann-like_a/b/a_fold"/>
</dbReference>
<keyword evidence="6 7" id="KW-0030">Aminoacyl-tRNA synthetase</keyword>
<feature type="binding site" evidence="7">
    <location>
        <position position="103"/>
    </location>
    <ligand>
        <name>Zn(2+)</name>
        <dbReference type="ChEBI" id="CHEBI:29105"/>
    </ligand>
</feature>
<proteinExistence type="inferred from homology"/>
<organism evidence="10 11">
    <name type="scientific">SAR92 clade bacterium</name>
    <dbReference type="NCBI Taxonomy" id="2315479"/>
    <lineage>
        <taxon>Bacteria</taxon>
        <taxon>Pseudomonadati</taxon>
        <taxon>Pseudomonadota</taxon>
        <taxon>Gammaproteobacteria</taxon>
        <taxon>Cellvibrionales</taxon>
        <taxon>Porticoccaceae</taxon>
        <taxon>SAR92 clade</taxon>
    </lineage>
</organism>
<comment type="similarity">
    <text evidence="7">Belongs to the class-I aminoacyl-tRNA synthetase family. GluQ subfamily.</text>
</comment>
<evidence type="ECO:0000256" key="7">
    <source>
        <dbReference type="HAMAP-Rule" id="MF_01428"/>
    </source>
</evidence>
<gene>
    <name evidence="7" type="primary">gluQ</name>
    <name evidence="10" type="ORF">EVB03_02345</name>
</gene>
<evidence type="ECO:0000256" key="4">
    <source>
        <dbReference type="ARBA" id="ARBA00022833"/>
    </source>
</evidence>
<evidence type="ECO:0000256" key="6">
    <source>
        <dbReference type="ARBA" id="ARBA00023146"/>
    </source>
</evidence>
<keyword evidence="8" id="KW-0648">Protein biosynthesis</keyword>
<dbReference type="GO" id="GO:0006424">
    <property type="term" value="P:glutamyl-tRNA aminoacylation"/>
    <property type="evidence" value="ECO:0007669"/>
    <property type="project" value="InterPro"/>
</dbReference>
<dbReference type="PANTHER" id="PTHR43311:SF1">
    <property type="entry name" value="GLUTAMYL-Q TRNA(ASP) SYNTHETASE"/>
    <property type="match status" value="1"/>
</dbReference>
<keyword evidence="5 7" id="KW-0067">ATP-binding</keyword>
<dbReference type="Gene3D" id="3.90.800.10">
    <property type="entry name" value="Glutamyl-tRNA Synthetase, Domain 3"/>
    <property type="match status" value="1"/>
</dbReference>
<feature type="binding site" evidence="7">
    <location>
        <position position="192"/>
    </location>
    <ligand>
        <name>L-glutamate</name>
        <dbReference type="ChEBI" id="CHEBI:29985"/>
    </ligand>
</feature>
<dbReference type="InterPro" id="IPR049940">
    <property type="entry name" value="GluQ/Sye"/>
</dbReference>
<keyword evidence="4 7" id="KW-0862">Zinc</keyword>
<dbReference type="PANTHER" id="PTHR43311">
    <property type="entry name" value="GLUTAMATE--TRNA LIGASE"/>
    <property type="match status" value="1"/>
</dbReference>
<keyword evidence="2 7" id="KW-0479">Metal-binding</keyword>
<dbReference type="PRINTS" id="PR00987">
    <property type="entry name" value="TRNASYNTHGLU"/>
</dbReference>